<keyword evidence="4" id="KW-0808">Transferase</keyword>
<dbReference type="SUPFAM" id="SSF55874">
    <property type="entry name" value="ATPase domain of HSP90 chaperone/DNA topoisomerase II/histidine kinase"/>
    <property type="match status" value="1"/>
</dbReference>
<dbReference type="RefSeq" id="WP_274203986.1">
    <property type="nucleotide sequence ID" value="NZ_JAQZAO010000026.1"/>
</dbReference>
<evidence type="ECO:0000313" key="12">
    <source>
        <dbReference type="EMBL" id="MDD7969456.1"/>
    </source>
</evidence>
<dbReference type="InterPro" id="IPR050482">
    <property type="entry name" value="Sensor_HK_TwoCompSys"/>
</dbReference>
<evidence type="ECO:0000256" key="5">
    <source>
        <dbReference type="ARBA" id="ARBA00022741"/>
    </source>
</evidence>
<dbReference type="InterPro" id="IPR036890">
    <property type="entry name" value="HATPase_C_sf"/>
</dbReference>
<evidence type="ECO:0000256" key="7">
    <source>
        <dbReference type="ARBA" id="ARBA00022840"/>
    </source>
</evidence>
<evidence type="ECO:0000256" key="1">
    <source>
        <dbReference type="ARBA" id="ARBA00000085"/>
    </source>
</evidence>
<feature type="transmembrane region" description="Helical" evidence="9">
    <location>
        <begin position="32"/>
        <end position="51"/>
    </location>
</feature>
<evidence type="ECO:0000256" key="4">
    <source>
        <dbReference type="ARBA" id="ARBA00022679"/>
    </source>
</evidence>
<evidence type="ECO:0000256" key="3">
    <source>
        <dbReference type="ARBA" id="ARBA00022553"/>
    </source>
</evidence>
<dbReference type="InterPro" id="IPR011712">
    <property type="entry name" value="Sig_transdc_His_kin_sub3_dim/P"/>
</dbReference>
<sequence>MTSPDPLEPGVAARADAALDRIGLTTPRRRDAALAAVVAVVSVAMVLVVLADPALGAALRGGPLTVPAVLVLLVVQSGALAVRRTRPALCLAVTIALQVAMAAVLPPAGFLRGPAPVIAAYTCGAWSPPRRALTLAGLAGLVETAGVVGSAPAAATVAAVLTQLVSSVLTYLAATMLGAWVATRRRYAEMARLRAAEAVAAQRARADAAVGAERARLARELHDIAAHHLAAMVVQASVVERLIDRDPAAARRTAADVRARGRATLQDLRQVVGALRERGEDGEEDGLADGGAPVPGLAALAELAAGSGASLHVDGTPRELPPVADVSVYRVAQEALSNARDHAPGAPVTVRVEHQEGATVLEVRNGPSAAAPEPRPGGLGLIGMRERAELIGATLDVGPLPDGGWRVRLELPRSPA</sequence>
<dbReference type="Pfam" id="PF02518">
    <property type="entry name" value="HATPase_c"/>
    <property type="match status" value="1"/>
</dbReference>
<dbReference type="InterPro" id="IPR003594">
    <property type="entry name" value="HATPase_dom"/>
</dbReference>
<feature type="domain" description="Signal transduction histidine kinase subgroup 3 dimerisation and phosphoacceptor" evidence="11">
    <location>
        <begin position="213"/>
        <end position="278"/>
    </location>
</feature>
<reference evidence="12 13" key="1">
    <citation type="submission" date="2023-02" db="EMBL/GenBank/DDBJ databases">
        <title>Genome sequencing required for Actinomycetospora new species description.</title>
        <authorList>
            <person name="Saimee Y."/>
            <person name="Duangmal K."/>
        </authorList>
    </citation>
    <scope>NUCLEOTIDE SEQUENCE [LARGE SCALE GENOMIC DNA]</scope>
    <source>
        <strain evidence="12 13">DW7H6</strain>
    </source>
</reference>
<keyword evidence="13" id="KW-1185">Reference proteome</keyword>
<keyword evidence="5" id="KW-0547">Nucleotide-binding</keyword>
<keyword evidence="8" id="KW-0902">Two-component regulatory system</keyword>
<protein>
    <recommendedName>
        <fullName evidence="2">histidine kinase</fullName>
        <ecNumber evidence="2">2.7.13.3</ecNumber>
    </recommendedName>
</protein>
<evidence type="ECO:0000259" key="11">
    <source>
        <dbReference type="Pfam" id="PF07730"/>
    </source>
</evidence>
<accession>A0ABT5T3A4</accession>
<comment type="catalytic activity">
    <reaction evidence="1">
        <text>ATP + protein L-histidine = ADP + protein N-phospho-L-histidine.</text>
        <dbReference type="EC" id="2.7.13.3"/>
    </reaction>
</comment>
<feature type="transmembrane region" description="Helical" evidence="9">
    <location>
        <begin position="157"/>
        <end position="182"/>
    </location>
</feature>
<evidence type="ECO:0000256" key="6">
    <source>
        <dbReference type="ARBA" id="ARBA00022777"/>
    </source>
</evidence>
<evidence type="ECO:0000256" key="9">
    <source>
        <dbReference type="SAM" id="Phobius"/>
    </source>
</evidence>
<evidence type="ECO:0000256" key="2">
    <source>
        <dbReference type="ARBA" id="ARBA00012438"/>
    </source>
</evidence>
<name>A0ABT5T3A4_9PSEU</name>
<proteinExistence type="predicted"/>
<dbReference type="GO" id="GO:0016301">
    <property type="term" value="F:kinase activity"/>
    <property type="evidence" value="ECO:0007669"/>
    <property type="project" value="UniProtKB-KW"/>
</dbReference>
<dbReference type="EMBL" id="JAQZAO010000026">
    <property type="protein sequence ID" value="MDD7969456.1"/>
    <property type="molecule type" value="Genomic_DNA"/>
</dbReference>
<comment type="caution">
    <text evidence="12">The sequence shown here is derived from an EMBL/GenBank/DDBJ whole genome shotgun (WGS) entry which is preliminary data.</text>
</comment>
<dbReference type="Gene3D" id="3.30.565.10">
    <property type="entry name" value="Histidine kinase-like ATPase, C-terminal domain"/>
    <property type="match status" value="1"/>
</dbReference>
<keyword evidence="9" id="KW-1133">Transmembrane helix</keyword>
<dbReference type="PANTHER" id="PTHR24421:SF10">
    <property type="entry name" value="NITRATE_NITRITE SENSOR PROTEIN NARQ"/>
    <property type="match status" value="1"/>
</dbReference>
<gene>
    <name evidence="12" type="ORF">PGB27_29285</name>
</gene>
<dbReference type="CDD" id="cd16917">
    <property type="entry name" value="HATPase_UhpB-NarQ-NarX-like"/>
    <property type="match status" value="1"/>
</dbReference>
<dbReference type="PANTHER" id="PTHR24421">
    <property type="entry name" value="NITRATE/NITRITE SENSOR PROTEIN NARX-RELATED"/>
    <property type="match status" value="1"/>
</dbReference>
<keyword evidence="9" id="KW-0472">Membrane</keyword>
<feature type="domain" description="Histidine kinase/HSP90-like ATPase" evidence="10">
    <location>
        <begin position="327"/>
        <end position="413"/>
    </location>
</feature>
<feature type="transmembrane region" description="Helical" evidence="9">
    <location>
        <begin position="87"/>
        <end position="105"/>
    </location>
</feature>
<evidence type="ECO:0000259" key="10">
    <source>
        <dbReference type="Pfam" id="PF02518"/>
    </source>
</evidence>
<keyword evidence="6 12" id="KW-0418">Kinase</keyword>
<dbReference type="Pfam" id="PF07730">
    <property type="entry name" value="HisKA_3"/>
    <property type="match status" value="1"/>
</dbReference>
<organism evidence="12 13">
    <name type="scientific">Actinomycetospora lemnae</name>
    <dbReference type="NCBI Taxonomy" id="3019891"/>
    <lineage>
        <taxon>Bacteria</taxon>
        <taxon>Bacillati</taxon>
        <taxon>Actinomycetota</taxon>
        <taxon>Actinomycetes</taxon>
        <taxon>Pseudonocardiales</taxon>
        <taxon>Pseudonocardiaceae</taxon>
        <taxon>Actinomycetospora</taxon>
    </lineage>
</organism>
<evidence type="ECO:0000256" key="8">
    <source>
        <dbReference type="ARBA" id="ARBA00023012"/>
    </source>
</evidence>
<keyword evidence="7" id="KW-0067">ATP-binding</keyword>
<dbReference type="Gene3D" id="1.20.5.1930">
    <property type="match status" value="1"/>
</dbReference>
<keyword evidence="9" id="KW-0812">Transmembrane</keyword>
<dbReference type="EC" id="2.7.13.3" evidence="2"/>
<evidence type="ECO:0000313" key="13">
    <source>
        <dbReference type="Proteomes" id="UP001300763"/>
    </source>
</evidence>
<dbReference type="Proteomes" id="UP001300763">
    <property type="component" value="Unassembled WGS sequence"/>
</dbReference>
<keyword evidence="3" id="KW-0597">Phosphoprotein</keyword>